<gene>
    <name evidence="1" type="ORF">WUBG_12893</name>
</gene>
<dbReference type="GO" id="GO:0005643">
    <property type="term" value="C:nuclear pore"/>
    <property type="evidence" value="ECO:0007669"/>
    <property type="project" value="TreeGrafter"/>
</dbReference>
<feature type="non-terminal residue" evidence="1">
    <location>
        <position position="1"/>
    </location>
</feature>
<sequence>LSYGSEIAVPVYDLSKMILEHLDNGSGGNSSSRSTYKVGGYIRDMKISPDGQRIAVTFSEHPTIIALFVVETIPSFFFAPCGLINGAVNFGPATILSFFPKFQYGSLLIVV</sequence>
<comment type="caution">
    <text evidence="1">The sequence shown here is derived from an EMBL/GenBank/DDBJ whole genome shotgun (WGS) entry which is preliminary data.</text>
</comment>
<dbReference type="Proteomes" id="UP000004810">
    <property type="component" value="Unassembled WGS sequence"/>
</dbReference>
<dbReference type="InterPro" id="IPR045139">
    <property type="entry name" value="Aladin"/>
</dbReference>
<evidence type="ECO:0000313" key="2">
    <source>
        <dbReference type="Proteomes" id="UP000004810"/>
    </source>
</evidence>
<dbReference type="PANTHER" id="PTHR14494">
    <property type="entry name" value="ALADIN/ADRACALIN/AAAS"/>
    <property type="match status" value="1"/>
</dbReference>
<dbReference type="AlphaFoldDB" id="J9EGR7"/>
<name>J9EGR7_WUCBA</name>
<evidence type="ECO:0000313" key="1">
    <source>
        <dbReference type="EMBL" id="EJW76197.1"/>
    </source>
</evidence>
<accession>J9EGR7</accession>
<dbReference type="GO" id="GO:0006913">
    <property type="term" value="P:nucleocytoplasmic transport"/>
    <property type="evidence" value="ECO:0007669"/>
    <property type="project" value="TreeGrafter"/>
</dbReference>
<dbReference type="PANTHER" id="PTHR14494:SF0">
    <property type="entry name" value="ALADIN"/>
    <property type="match status" value="1"/>
</dbReference>
<protein>
    <submittedName>
        <fullName evidence="1">Uncharacterized protein</fullName>
    </submittedName>
</protein>
<reference evidence="2" key="1">
    <citation type="submission" date="2012-08" db="EMBL/GenBank/DDBJ databases">
        <title>The Genome Sequence of Wuchereria bancrofti.</title>
        <authorList>
            <person name="Nutman T.B."/>
            <person name="Fink D.L."/>
            <person name="Russ C."/>
            <person name="Young S."/>
            <person name="Zeng Q."/>
            <person name="Koehrsen M."/>
            <person name="Alvarado L."/>
            <person name="Berlin A."/>
            <person name="Chapman S.B."/>
            <person name="Chen Z."/>
            <person name="Freedman E."/>
            <person name="Gellesch M."/>
            <person name="Goldberg J."/>
            <person name="Griggs A."/>
            <person name="Gujja S."/>
            <person name="Heilman E.R."/>
            <person name="Heiman D."/>
            <person name="Hepburn T."/>
            <person name="Howarth C."/>
            <person name="Jen D."/>
            <person name="Larson L."/>
            <person name="Lewis B."/>
            <person name="Mehta T."/>
            <person name="Park D."/>
            <person name="Pearson M."/>
            <person name="Roberts A."/>
            <person name="Saif S."/>
            <person name="Shea T."/>
            <person name="Shenoy N."/>
            <person name="Sisk P."/>
            <person name="Stolte C."/>
            <person name="Sykes S."/>
            <person name="Walk T."/>
            <person name="White J."/>
            <person name="Yandava C."/>
            <person name="Haas B."/>
            <person name="Henn M.R."/>
            <person name="Nusbaum C."/>
            <person name="Birren B."/>
        </authorList>
    </citation>
    <scope>NUCLEOTIDE SEQUENCE [LARGE SCALE GENOMIC DNA]</scope>
    <source>
        <strain evidence="2">NA</strain>
    </source>
</reference>
<feature type="non-terminal residue" evidence="1">
    <location>
        <position position="111"/>
    </location>
</feature>
<proteinExistence type="predicted"/>
<organism evidence="1 2">
    <name type="scientific">Wuchereria bancrofti</name>
    <dbReference type="NCBI Taxonomy" id="6293"/>
    <lineage>
        <taxon>Eukaryota</taxon>
        <taxon>Metazoa</taxon>
        <taxon>Ecdysozoa</taxon>
        <taxon>Nematoda</taxon>
        <taxon>Chromadorea</taxon>
        <taxon>Rhabditida</taxon>
        <taxon>Spirurina</taxon>
        <taxon>Spiruromorpha</taxon>
        <taxon>Filarioidea</taxon>
        <taxon>Onchocercidae</taxon>
        <taxon>Wuchereria</taxon>
    </lineage>
</organism>
<dbReference type="EMBL" id="ADBV01009424">
    <property type="protein sequence ID" value="EJW76197.1"/>
    <property type="molecule type" value="Genomic_DNA"/>
</dbReference>